<proteinExistence type="inferred from homology"/>
<evidence type="ECO:0000256" key="3">
    <source>
        <dbReference type="ARBA" id="ARBA00022630"/>
    </source>
</evidence>
<dbReference type="Gene3D" id="1.20.140.10">
    <property type="entry name" value="Butyryl-CoA Dehydrogenase, subunit A, domain 3"/>
    <property type="match status" value="1"/>
</dbReference>
<sequence>MTNPHSEDALEQQLGDPWDDSQPVGFSQVLAADERGELLDAGERLLDTFGLSAEFVPVSEGGRLAGLDRLIRVMRTVFRRDPCLGLGYGASSLIAAVNVWTAGTPEQRRSVADLLLRKRKLACGYYELAHGNDLAHAEFEALPSGDGLSLNGTKQVISNIHRADAVVLFARTQAGIGSRNHSQVLVDLTRLPRERVTQLPRFRTVGMRGVPLGGVTFQDCPVPSDGILGTPGQGLETALKSFQVTRVALPGMFLGIVDTGLRATIRASLDRTVYGRAVTDLPQTRSVLADTFADLLLCDAFTTVAARGVHLLPREASVTTAAVKFLVPRVLMDAMGRLSTVLGARFYLRGGDAAVFQKLMRDLQPVGFGHLARVAGQMTLLPQLPLLARRGWAKPTPAPAELFRLDAPLPALPFESLAVSGGGQDGLMGSLRDGLESLGDAASGPLREVRQRMEAYALELDTLRTGASLLPPRELTVTASPASYELTTHAISLQAASACFNVWRQQAGDPFLGDPAWLLAALHRLDVWRGRAQGPLPEAVRTRLFTELMARHEDVRAFDLSRSPLTGWRSPPASTT</sequence>
<evidence type="ECO:0000259" key="7">
    <source>
        <dbReference type="Pfam" id="PF00441"/>
    </source>
</evidence>
<dbReference type="Proteomes" id="UP000288758">
    <property type="component" value="Chromosome"/>
</dbReference>
<dbReference type="InterPro" id="IPR009075">
    <property type="entry name" value="AcylCo_DH/oxidase_C"/>
</dbReference>
<comment type="similarity">
    <text evidence="2 5">Belongs to the acyl-CoA dehydrogenase family.</text>
</comment>
<dbReference type="Gene3D" id="2.40.110.10">
    <property type="entry name" value="Butyryl-CoA Dehydrogenase, subunit A, domain 2"/>
    <property type="match status" value="1"/>
</dbReference>
<dbReference type="InterPro" id="IPR036250">
    <property type="entry name" value="AcylCo_DH-like_C"/>
</dbReference>
<feature type="domain" description="Acyl-CoA dehydrogenase/oxidase C-terminal" evidence="7">
    <location>
        <begin position="232"/>
        <end position="364"/>
    </location>
</feature>
<dbReference type="Pfam" id="PF02770">
    <property type="entry name" value="Acyl-CoA_dh_M"/>
    <property type="match status" value="1"/>
</dbReference>
<protein>
    <submittedName>
        <fullName evidence="9">Acyl-CoA dehydrogenase</fullName>
    </submittedName>
</protein>
<dbReference type="InterPro" id="IPR009100">
    <property type="entry name" value="AcylCoA_DH/oxidase_NM_dom_sf"/>
</dbReference>
<gene>
    <name evidence="9" type="primary">yngJ2_1</name>
    <name evidence="9" type="ORF">EJ065_3775</name>
</gene>
<keyword evidence="5" id="KW-0560">Oxidoreductase</keyword>
<dbReference type="PANTHER" id="PTHR43884:SF12">
    <property type="entry name" value="ISOVALERYL-COA DEHYDROGENASE, MITOCHONDRIAL-RELATED"/>
    <property type="match status" value="1"/>
</dbReference>
<evidence type="ECO:0000256" key="2">
    <source>
        <dbReference type="ARBA" id="ARBA00009347"/>
    </source>
</evidence>
<evidence type="ECO:0000259" key="8">
    <source>
        <dbReference type="Pfam" id="PF02770"/>
    </source>
</evidence>
<feature type="region of interest" description="Disordered" evidence="6">
    <location>
        <begin position="1"/>
        <end position="22"/>
    </location>
</feature>
<dbReference type="InterPro" id="IPR046373">
    <property type="entry name" value="Acyl-CoA_Oxase/DH_mid-dom_sf"/>
</dbReference>
<keyword evidence="3 5" id="KW-0285">Flavoprotein</keyword>
<dbReference type="SUPFAM" id="SSF56645">
    <property type="entry name" value="Acyl-CoA dehydrogenase NM domain-like"/>
    <property type="match status" value="1"/>
</dbReference>
<name>A0A410RTZ2_CORCK</name>
<dbReference type="RefSeq" id="WP_128797123.1">
    <property type="nucleotide sequence ID" value="NZ_CP034669.1"/>
</dbReference>
<dbReference type="AlphaFoldDB" id="A0A410RTZ2"/>
<evidence type="ECO:0000313" key="9">
    <source>
        <dbReference type="EMBL" id="QAT85336.1"/>
    </source>
</evidence>
<dbReference type="GO" id="GO:0003995">
    <property type="term" value="F:acyl-CoA dehydrogenase activity"/>
    <property type="evidence" value="ECO:0007669"/>
    <property type="project" value="TreeGrafter"/>
</dbReference>
<dbReference type="SUPFAM" id="SSF47203">
    <property type="entry name" value="Acyl-CoA dehydrogenase C-terminal domain-like"/>
    <property type="match status" value="1"/>
</dbReference>
<evidence type="ECO:0000256" key="4">
    <source>
        <dbReference type="ARBA" id="ARBA00022827"/>
    </source>
</evidence>
<dbReference type="Pfam" id="PF00441">
    <property type="entry name" value="Acyl-CoA_dh_1"/>
    <property type="match status" value="1"/>
</dbReference>
<keyword evidence="4 5" id="KW-0274">FAD</keyword>
<dbReference type="Gene3D" id="1.10.540.10">
    <property type="entry name" value="Acyl-CoA dehydrogenase/oxidase, N-terminal domain"/>
    <property type="match status" value="1"/>
</dbReference>
<dbReference type="InterPro" id="IPR006091">
    <property type="entry name" value="Acyl-CoA_Oxase/DH_mid-dom"/>
</dbReference>
<dbReference type="PANTHER" id="PTHR43884">
    <property type="entry name" value="ACYL-COA DEHYDROGENASE"/>
    <property type="match status" value="1"/>
</dbReference>
<evidence type="ECO:0000256" key="5">
    <source>
        <dbReference type="RuleBase" id="RU362125"/>
    </source>
</evidence>
<dbReference type="CDD" id="cd00567">
    <property type="entry name" value="ACAD"/>
    <property type="match status" value="1"/>
</dbReference>
<dbReference type="GO" id="GO:0050660">
    <property type="term" value="F:flavin adenine dinucleotide binding"/>
    <property type="evidence" value="ECO:0007669"/>
    <property type="project" value="InterPro"/>
</dbReference>
<dbReference type="InterPro" id="IPR037069">
    <property type="entry name" value="AcylCoA_DH/ox_N_sf"/>
</dbReference>
<reference evidence="9 10" key="1">
    <citation type="submission" date="2018-12" db="EMBL/GenBank/DDBJ databases">
        <title>Complete Genome Sequence of the Corallopyronin A producing Myxobacterium Corallococcus coralloides B035.</title>
        <authorList>
            <person name="Bouhired S.M."/>
            <person name="Rupp O."/>
            <person name="Blom J."/>
            <person name="Schaeberle T.F."/>
            <person name="Kehraus S."/>
            <person name="Schiefer A."/>
            <person name="Pfarr K."/>
            <person name="Goesmann A."/>
            <person name="Hoerauf A."/>
            <person name="Koenig G.M."/>
        </authorList>
    </citation>
    <scope>NUCLEOTIDE SEQUENCE [LARGE SCALE GENOMIC DNA]</scope>
    <source>
        <strain evidence="9 10">B035</strain>
    </source>
</reference>
<accession>A0A410RTZ2</accession>
<dbReference type="EMBL" id="CP034669">
    <property type="protein sequence ID" value="QAT85336.1"/>
    <property type="molecule type" value="Genomic_DNA"/>
</dbReference>
<evidence type="ECO:0000256" key="6">
    <source>
        <dbReference type="SAM" id="MobiDB-lite"/>
    </source>
</evidence>
<evidence type="ECO:0000256" key="1">
    <source>
        <dbReference type="ARBA" id="ARBA00001974"/>
    </source>
</evidence>
<feature type="domain" description="Acyl-CoA oxidase/dehydrogenase middle" evidence="8">
    <location>
        <begin position="127"/>
        <end position="220"/>
    </location>
</feature>
<evidence type="ECO:0000313" key="10">
    <source>
        <dbReference type="Proteomes" id="UP000288758"/>
    </source>
</evidence>
<organism evidence="9 10">
    <name type="scientific">Corallococcus coralloides</name>
    <name type="common">Myxococcus coralloides</name>
    <dbReference type="NCBI Taxonomy" id="184914"/>
    <lineage>
        <taxon>Bacteria</taxon>
        <taxon>Pseudomonadati</taxon>
        <taxon>Myxococcota</taxon>
        <taxon>Myxococcia</taxon>
        <taxon>Myxococcales</taxon>
        <taxon>Cystobacterineae</taxon>
        <taxon>Myxococcaceae</taxon>
        <taxon>Corallococcus</taxon>
    </lineage>
</organism>
<dbReference type="SMR" id="A0A410RTZ2"/>
<comment type="cofactor">
    <cofactor evidence="1 5">
        <name>FAD</name>
        <dbReference type="ChEBI" id="CHEBI:57692"/>
    </cofactor>
</comment>